<evidence type="ECO:0000313" key="1">
    <source>
        <dbReference type="EMBL" id="SKB34530.1"/>
    </source>
</evidence>
<organism evidence="1 2">
    <name type="scientific">Bosea thiooxidans</name>
    <dbReference type="NCBI Taxonomy" id="53254"/>
    <lineage>
        <taxon>Bacteria</taxon>
        <taxon>Pseudomonadati</taxon>
        <taxon>Pseudomonadota</taxon>
        <taxon>Alphaproteobacteria</taxon>
        <taxon>Hyphomicrobiales</taxon>
        <taxon>Boseaceae</taxon>
        <taxon>Bosea</taxon>
    </lineage>
</organism>
<dbReference type="OrthoDB" id="9953036at2"/>
<evidence type="ECO:0000313" key="2">
    <source>
        <dbReference type="Proteomes" id="UP000190130"/>
    </source>
</evidence>
<dbReference type="RefSeq" id="WP_079591001.1">
    <property type="nucleotide sequence ID" value="NZ_FUYX01000001.1"/>
</dbReference>
<proteinExistence type="predicted"/>
<dbReference type="AlphaFoldDB" id="A0A1T5AI13"/>
<reference evidence="1 2" key="1">
    <citation type="submission" date="2017-02" db="EMBL/GenBank/DDBJ databases">
        <authorList>
            <person name="Peterson S.W."/>
        </authorList>
    </citation>
    <scope>NUCLEOTIDE SEQUENCE [LARGE SCALE GENOMIC DNA]</scope>
    <source>
        <strain evidence="1 2">DSM 9653</strain>
    </source>
</reference>
<sequence>MEVFLISGSNANSIRTNTSLLMAFGLKLLGLETVHIQLTGRDERPVLTGEMPAPFATAWFPATERPPSSAAIWDWIRQSATAEAVVVDLPVSAFDHGWIADPAFRILLPMATGAAEAERTARDFHAIAASLVSPDLVLPWILPVGWPPAMEPSDFEPVLNRAMSRSGLLAPSSDRVIQPGGISTFEIRSAPPVVDGRISLSPRLATATEGIAYAMLKATGSSLLPVPNDAF</sequence>
<name>A0A1T5AI13_9HYPH</name>
<accession>A0A1T5AI13</accession>
<dbReference type="Proteomes" id="UP000190130">
    <property type="component" value="Unassembled WGS sequence"/>
</dbReference>
<gene>
    <name evidence="1" type="ORF">SAMN05660750_00221</name>
</gene>
<protein>
    <submittedName>
        <fullName evidence="1">Uncharacterized protein</fullName>
    </submittedName>
</protein>
<dbReference type="EMBL" id="FUYX01000001">
    <property type="protein sequence ID" value="SKB34530.1"/>
    <property type="molecule type" value="Genomic_DNA"/>
</dbReference>